<evidence type="ECO:0000313" key="3">
    <source>
        <dbReference type="EMBL" id="TFY58790.1"/>
    </source>
</evidence>
<accession>A0A4Y9Y9T5</accession>
<evidence type="ECO:0000313" key="4">
    <source>
        <dbReference type="Proteomes" id="UP000298327"/>
    </source>
</evidence>
<evidence type="ECO:0000256" key="2">
    <source>
        <dbReference type="SAM" id="Phobius"/>
    </source>
</evidence>
<comment type="caution">
    <text evidence="3">The sequence shown here is derived from an EMBL/GenBank/DDBJ whole genome shotgun (WGS) entry which is preliminary data.</text>
</comment>
<organism evidence="3 4">
    <name type="scientific">Dentipellis fragilis</name>
    <dbReference type="NCBI Taxonomy" id="205917"/>
    <lineage>
        <taxon>Eukaryota</taxon>
        <taxon>Fungi</taxon>
        <taxon>Dikarya</taxon>
        <taxon>Basidiomycota</taxon>
        <taxon>Agaricomycotina</taxon>
        <taxon>Agaricomycetes</taxon>
        <taxon>Russulales</taxon>
        <taxon>Hericiaceae</taxon>
        <taxon>Dentipellis</taxon>
    </lineage>
</organism>
<dbReference type="AlphaFoldDB" id="A0A4Y9Y9T5"/>
<feature type="compositionally biased region" description="Basic and acidic residues" evidence="1">
    <location>
        <begin position="376"/>
        <end position="392"/>
    </location>
</feature>
<feature type="compositionally biased region" description="Basic residues" evidence="1">
    <location>
        <begin position="400"/>
        <end position="421"/>
    </location>
</feature>
<feature type="transmembrane region" description="Helical" evidence="2">
    <location>
        <begin position="122"/>
        <end position="143"/>
    </location>
</feature>
<keyword evidence="2" id="KW-0812">Transmembrane</keyword>
<keyword evidence="2" id="KW-0472">Membrane</keyword>
<feature type="region of interest" description="Disordered" evidence="1">
    <location>
        <begin position="376"/>
        <end position="430"/>
    </location>
</feature>
<feature type="transmembrane region" description="Helical" evidence="2">
    <location>
        <begin position="241"/>
        <end position="266"/>
    </location>
</feature>
<evidence type="ECO:0000256" key="1">
    <source>
        <dbReference type="SAM" id="MobiDB-lite"/>
    </source>
</evidence>
<feature type="transmembrane region" description="Helical" evidence="2">
    <location>
        <begin position="213"/>
        <end position="234"/>
    </location>
</feature>
<gene>
    <name evidence="3" type="ORF">EVG20_g8024</name>
</gene>
<feature type="transmembrane region" description="Helical" evidence="2">
    <location>
        <begin position="308"/>
        <end position="326"/>
    </location>
</feature>
<proteinExistence type="predicted"/>
<dbReference type="EMBL" id="SEOQ01000659">
    <property type="protein sequence ID" value="TFY58790.1"/>
    <property type="molecule type" value="Genomic_DNA"/>
</dbReference>
<keyword evidence="2" id="KW-1133">Transmembrane helix</keyword>
<keyword evidence="4" id="KW-1185">Reference proteome</keyword>
<dbReference type="Proteomes" id="UP000298327">
    <property type="component" value="Unassembled WGS sequence"/>
</dbReference>
<name>A0A4Y9Y9T5_9AGAM</name>
<protein>
    <submittedName>
        <fullName evidence="3">Uncharacterized protein</fullName>
    </submittedName>
</protein>
<reference evidence="3 4" key="1">
    <citation type="submission" date="2019-02" db="EMBL/GenBank/DDBJ databases">
        <title>Genome sequencing of the rare red list fungi Dentipellis fragilis.</title>
        <authorList>
            <person name="Buettner E."/>
            <person name="Kellner H."/>
        </authorList>
    </citation>
    <scope>NUCLEOTIDE SEQUENCE [LARGE SCALE GENOMIC DNA]</scope>
    <source>
        <strain evidence="3 4">DSM 105465</strain>
    </source>
</reference>
<sequence>MRRISSRLVSSRFVKGTVDFRPTSGVSPSAVYRIQTSRDCGSWWPVHHASIARATTALAAPLGSSQSQPGRLGLRHRYPGLVSWAAAGANAGRGRAFIWMDGRCSVCVPFSFSVLWDSCSVLGARCLASYLIFGAWCLGLRFVSFVRRASWGAVFYRCFGQRYWDWEHTRFSFEFVFCVLCLERDVLCVWGWGWTSRGVAGDGFWARCVCVEFFASVTCCTFAFSFAFTCLFGFDFDFSRFAFFAFLFIFIFIFILFIVIVIPLFVSVSHPTRKPRILTRAPRTANASTSLRRSGRRMSLLSRCLSRWVFLLGWGWVGLVLIGFFLRCFPRMLAACLLARPLVHPRRAFPALVPAPTHTAAQPLPRHAALDRSLPHGDALERQPPPERDRVARPHAVLRPQRRRQGRARRVHARLARRAGGRRFGAGGRRACDCHCPPSRSRSR</sequence>